<gene>
    <name evidence="1" type="ORF">MSPICULIGERA_LOCUS4394</name>
</gene>
<protein>
    <submittedName>
        <fullName evidence="1">Uncharacterized protein</fullName>
    </submittedName>
</protein>
<reference evidence="1" key="1">
    <citation type="submission" date="2023-06" db="EMBL/GenBank/DDBJ databases">
        <authorList>
            <person name="Delattre M."/>
        </authorList>
    </citation>
    <scope>NUCLEOTIDE SEQUENCE</scope>
    <source>
        <strain evidence="1">AF72</strain>
    </source>
</reference>
<evidence type="ECO:0000313" key="2">
    <source>
        <dbReference type="Proteomes" id="UP001177023"/>
    </source>
</evidence>
<accession>A0AA36FSK4</accession>
<dbReference type="Proteomes" id="UP001177023">
    <property type="component" value="Unassembled WGS sequence"/>
</dbReference>
<sequence length="352" mass="40983">MAEMVGFEFLKLTENQRTAVYHHLLFGERFVLRRVAKAAYQIDSQNILHGTTISLQMKETARNALKFDLGCPTQPMKLVHTDTTMPYWSAERESRVLVTIDSLPDQLNFINRLTASMPPHDVDFFKIACRSVGGCVRQRLDILRSSIRGNYSGWRIKALPKVLAAERQIADRQNSSAKLSILENSLSRDELPEMEDYAKIFEQVAHIRKVYFCGSYNYHDCWPRAMSIWSVLLQDILVKYPPLDGATRLTCIEFYFIMHIHDDPDHRLPEELKGLLESRCGPNLVVEIDKRTQILRNGYLTGGCQRFDEWRVLIAENCARGTAEFRQEIARRQRLMEINVCDVNRWKTRWRQ</sequence>
<feature type="non-terminal residue" evidence="1">
    <location>
        <position position="1"/>
    </location>
</feature>
<comment type="caution">
    <text evidence="1">The sequence shown here is derived from an EMBL/GenBank/DDBJ whole genome shotgun (WGS) entry which is preliminary data.</text>
</comment>
<organism evidence="1 2">
    <name type="scientific">Mesorhabditis spiculigera</name>
    <dbReference type="NCBI Taxonomy" id="96644"/>
    <lineage>
        <taxon>Eukaryota</taxon>
        <taxon>Metazoa</taxon>
        <taxon>Ecdysozoa</taxon>
        <taxon>Nematoda</taxon>
        <taxon>Chromadorea</taxon>
        <taxon>Rhabditida</taxon>
        <taxon>Rhabditina</taxon>
        <taxon>Rhabditomorpha</taxon>
        <taxon>Rhabditoidea</taxon>
        <taxon>Rhabditidae</taxon>
        <taxon>Mesorhabditinae</taxon>
        <taxon>Mesorhabditis</taxon>
    </lineage>
</organism>
<proteinExistence type="predicted"/>
<evidence type="ECO:0000313" key="1">
    <source>
        <dbReference type="EMBL" id="CAJ0565764.1"/>
    </source>
</evidence>
<keyword evidence="2" id="KW-1185">Reference proteome</keyword>
<dbReference type="EMBL" id="CATQJA010001100">
    <property type="protein sequence ID" value="CAJ0565764.1"/>
    <property type="molecule type" value="Genomic_DNA"/>
</dbReference>
<dbReference type="AlphaFoldDB" id="A0AA36FSK4"/>
<name>A0AA36FSK4_9BILA</name>